<dbReference type="PANTHER" id="PTHR11496:SF107">
    <property type="entry name" value="ALCOHOL DEHYDROGENASE, PUTATIVE (AFU_ORTHOLOGUE AFUA_1G06800)-RELATED"/>
    <property type="match status" value="1"/>
</dbReference>
<dbReference type="SUPFAM" id="SSF56796">
    <property type="entry name" value="Dehydroquinate synthase-like"/>
    <property type="match status" value="1"/>
</dbReference>
<name>A0ABR0E8N0_ZASCE</name>
<reference evidence="3 4" key="1">
    <citation type="journal article" date="2023" name="G3 (Bethesda)">
        <title>A chromosome-level genome assembly of Zasmidium syzygii isolated from banana leaves.</title>
        <authorList>
            <person name="van Westerhoven A.C."/>
            <person name="Mehrabi R."/>
            <person name="Talebi R."/>
            <person name="Steentjes M.B.F."/>
            <person name="Corcolon B."/>
            <person name="Chong P.A."/>
            <person name="Kema G.H.J."/>
            <person name="Seidl M.F."/>
        </authorList>
    </citation>
    <scope>NUCLEOTIDE SEQUENCE [LARGE SCALE GENOMIC DNA]</scope>
    <source>
        <strain evidence="3 4">P124</strain>
    </source>
</reference>
<comment type="caution">
    <text evidence="3">The sequence shown here is derived from an EMBL/GenBank/DDBJ whole genome shotgun (WGS) entry which is preliminary data.</text>
</comment>
<sequence length="228" mass="24603">MEMSILTLSGETYRRAFADQPLPMISYGSEFPEACSREILRLYCSNVFVIVSKSLSLSTDSLERLATVLGSKIAGTQVGVERHTPIHQCVGMIASVRELGTVDCIVTLGGGSVTDAGKLVRFALANEAYEEEDIISLWAAQSHDPAHRARRDIKKPRLPLICVPTSLSGGEYGPIAGATETKTLAKRAFDTGVNPTLVIQDPELCKATPQSLWLSSGIRAVDHCVETV</sequence>
<evidence type="ECO:0000259" key="2">
    <source>
        <dbReference type="Pfam" id="PF00465"/>
    </source>
</evidence>
<dbReference type="Pfam" id="PF00465">
    <property type="entry name" value="Fe-ADH"/>
    <property type="match status" value="1"/>
</dbReference>
<keyword evidence="4" id="KW-1185">Reference proteome</keyword>
<gene>
    <name evidence="3" type="ORF">PRZ48_012027</name>
</gene>
<feature type="domain" description="Alcohol dehydrogenase iron-type/glycerol dehydrogenase GldA" evidence="2">
    <location>
        <begin position="34"/>
        <end position="202"/>
    </location>
</feature>
<organism evidence="3 4">
    <name type="scientific">Zasmidium cellare</name>
    <name type="common">Wine cellar mold</name>
    <name type="synonym">Racodium cellare</name>
    <dbReference type="NCBI Taxonomy" id="395010"/>
    <lineage>
        <taxon>Eukaryota</taxon>
        <taxon>Fungi</taxon>
        <taxon>Dikarya</taxon>
        <taxon>Ascomycota</taxon>
        <taxon>Pezizomycotina</taxon>
        <taxon>Dothideomycetes</taxon>
        <taxon>Dothideomycetidae</taxon>
        <taxon>Mycosphaerellales</taxon>
        <taxon>Mycosphaerellaceae</taxon>
        <taxon>Zasmidium</taxon>
    </lineage>
</organism>
<dbReference type="EMBL" id="JAXOVC010000009">
    <property type="protein sequence ID" value="KAK4497576.1"/>
    <property type="molecule type" value="Genomic_DNA"/>
</dbReference>
<proteinExistence type="predicted"/>
<dbReference type="InterPro" id="IPR039697">
    <property type="entry name" value="Alcohol_dehydrogenase_Fe"/>
</dbReference>
<dbReference type="InterPro" id="IPR001670">
    <property type="entry name" value="ADH_Fe/GldA"/>
</dbReference>
<dbReference type="PANTHER" id="PTHR11496">
    <property type="entry name" value="ALCOHOL DEHYDROGENASE"/>
    <property type="match status" value="1"/>
</dbReference>
<evidence type="ECO:0000313" key="4">
    <source>
        <dbReference type="Proteomes" id="UP001305779"/>
    </source>
</evidence>
<evidence type="ECO:0000256" key="1">
    <source>
        <dbReference type="ARBA" id="ARBA00023002"/>
    </source>
</evidence>
<evidence type="ECO:0000313" key="3">
    <source>
        <dbReference type="EMBL" id="KAK4497576.1"/>
    </source>
</evidence>
<keyword evidence="1" id="KW-0560">Oxidoreductase</keyword>
<dbReference type="Gene3D" id="3.40.50.1970">
    <property type="match status" value="1"/>
</dbReference>
<dbReference type="Proteomes" id="UP001305779">
    <property type="component" value="Unassembled WGS sequence"/>
</dbReference>
<accession>A0ABR0E8N0</accession>
<protein>
    <recommendedName>
        <fullName evidence="2">Alcohol dehydrogenase iron-type/glycerol dehydrogenase GldA domain-containing protein</fullName>
    </recommendedName>
</protein>